<evidence type="ECO:0000313" key="4">
    <source>
        <dbReference type="EMBL" id="VFA81088.1"/>
    </source>
</evidence>
<dbReference type="Gene3D" id="3.10.560.10">
    <property type="entry name" value="Outer membrane lipoprotein wza domain like"/>
    <property type="match status" value="1"/>
</dbReference>
<keyword evidence="2" id="KW-1133">Transmembrane helix</keyword>
<feature type="region of interest" description="Disordered" evidence="1">
    <location>
        <begin position="254"/>
        <end position="287"/>
    </location>
</feature>
<dbReference type="InterPro" id="IPR004509">
    <property type="entry name" value="Competence_ComEA_HhH"/>
</dbReference>
<keyword evidence="2" id="KW-0812">Transmembrane</keyword>
<dbReference type="Proteomes" id="UP000360750">
    <property type="component" value="Unassembled WGS sequence"/>
</dbReference>
<accession>A0ABD7UXE2</accession>
<feature type="region of interest" description="Disordered" evidence="1">
    <location>
        <begin position="150"/>
        <end position="181"/>
    </location>
</feature>
<dbReference type="AlphaFoldDB" id="A0ABD7UXE2"/>
<proteinExistence type="predicted"/>
<evidence type="ECO:0000256" key="1">
    <source>
        <dbReference type="SAM" id="MobiDB-lite"/>
    </source>
</evidence>
<feature type="transmembrane region" description="Helical" evidence="2">
    <location>
        <begin position="114"/>
        <end position="133"/>
    </location>
</feature>
<dbReference type="Pfam" id="PF10531">
    <property type="entry name" value="SLBB"/>
    <property type="match status" value="1"/>
</dbReference>
<dbReference type="InterPro" id="IPR003583">
    <property type="entry name" value="Hlx-hairpin-Hlx_DNA-bd_motif"/>
</dbReference>
<dbReference type="Pfam" id="PF12836">
    <property type="entry name" value="HHH_3"/>
    <property type="match status" value="1"/>
</dbReference>
<feature type="domain" description="Helix-hairpin-helix DNA-binding motif class 1" evidence="3">
    <location>
        <begin position="294"/>
        <end position="313"/>
    </location>
</feature>
<feature type="compositionally biased region" description="Basic and acidic residues" evidence="1">
    <location>
        <begin position="1"/>
        <end position="15"/>
    </location>
</feature>
<feature type="compositionally biased region" description="Basic and acidic residues" evidence="1">
    <location>
        <begin position="50"/>
        <end position="65"/>
    </location>
</feature>
<gene>
    <name evidence="4" type="primary">comEA</name>
    <name evidence="4" type="ORF">NCTC8139_00172</name>
</gene>
<name>A0ABD7UXE2_9ACTN</name>
<feature type="compositionally biased region" description="Low complexity" evidence="1">
    <location>
        <begin position="254"/>
        <end position="277"/>
    </location>
</feature>
<reference evidence="4 5" key="1">
    <citation type="submission" date="2019-02" db="EMBL/GenBank/DDBJ databases">
        <authorList>
            <consortium name="Pathogen Informatics"/>
        </authorList>
    </citation>
    <scope>NUCLEOTIDE SEQUENCE [LARGE SCALE GENOMIC DNA]</scope>
    <source>
        <strain evidence="4 5">3012STDY6756503</strain>
    </source>
</reference>
<dbReference type="EMBL" id="CAACYD010000003">
    <property type="protein sequence ID" value="VFA81088.1"/>
    <property type="molecule type" value="Genomic_DNA"/>
</dbReference>
<protein>
    <submittedName>
        <fullName evidence="4">ComE operon protein 1</fullName>
    </submittedName>
</protein>
<dbReference type="PANTHER" id="PTHR21180">
    <property type="entry name" value="ENDONUCLEASE/EXONUCLEASE/PHOSPHATASE FAMILY DOMAIN-CONTAINING PROTEIN 1"/>
    <property type="match status" value="1"/>
</dbReference>
<dbReference type="Gene3D" id="1.10.150.320">
    <property type="entry name" value="Photosystem II 12 kDa extrinsic protein"/>
    <property type="match status" value="1"/>
</dbReference>
<evidence type="ECO:0000256" key="2">
    <source>
        <dbReference type="SAM" id="Phobius"/>
    </source>
</evidence>
<evidence type="ECO:0000313" key="5">
    <source>
        <dbReference type="Proteomes" id="UP000360750"/>
    </source>
</evidence>
<dbReference type="PANTHER" id="PTHR21180:SF32">
    <property type="entry name" value="ENDONUCLEASE_EXONUCLEASE_PHOSPHATASE FAMILY DOMAIN-CONTAINING PROTEIN 1"/>
    <property type="match status" value="1"/>
</dbReference>
<feature type="region of interest" description="Disordered" evidence="1">
    <location>
        <begin position="1"/>
        <end position="82"/>
    </location>
</feature>
<dbReference type="SUPFAM" id="SSF47781">
    <property type="entry name" value="RuvA domain 2-like"/>
    <property type="match status" value="1"/>
</dbReference>
<dbReference type="InterPro" id="IPR010994">
    <property type="entry name" value="RuvA_2-like"/>
</dbReference>
<evidence type="ECO:0000259" key="3">
    <source>
        <dbReference type="SMART" id="SM00278"/>
    </source>
</evidence>
<dbReference type="GeneID" id="60748228"/>
<dbReference type="InterPro" id="IPR051675">
    <property type="entry name" value="Endo/Exo/Phosphatase_dom_1"/>
</dbReference>
<comment type="caution">
    <text evidence="4">The sequence shown here is derived from an EMBL/GenBank/DDBJ whole genome shotgun (WGS) entry which is preliminary data.</text>
</comment>
<sequence length="346" mass="34957">MPVRPCDGESAREPESSEGVGNGSGAGPADEADHPGWGIGAMPTWLAPEPGREDRSTHHRSEGPRSAEPARGGFGRRRSRFDDVLDADDEEREGFWDDEDPVPRRRFAIAPPGALALIAVGVIACAVAAFGLFRGSDPAPVVDFGAPAGGSASAAPGATTVPGATTEPSGPSSPQPGTTPGEIVVSVVGLVNDAGLVRLPSGARVADAIEKAGGTRKDADLLSLNLAQVLRDGDQILVGYAGGQGQMSLKSAVVGASGSSGGSTEPAGAPDGPAAEAGSRDGGGKVNLNTATEAELDTLPGIGPVTAKAIIDWRQRNGRFTSVDQLAEVDGIGAARLAKLRDRVTV</sequence>
<dbReference type="NCBIfam" id="TIGR00426">
    <property type="entry name" value="competence protein ComEA helix-hairpin-helix repeat region"/>
    <property type="match status" value="1"/>
</dbReference>
<dbReference type="RefSeq" id="WP_131733315.1">
    <property type="nucleotide sequence ID" value="NZ_CAACYD010000003.1"/>
</dbReference>
<organism evidence="4 5">
    <name type="scientific">Gordonia paraffinivorans</name>
    <dbReference type="NCBI Taxonomy" id="175628"/>
    <lineage>
        <taxon>Bacteria</taxon>
        <taxon>Bacillati</taxon>
        <taxon>Actinomycetota</taxon>
        <taxon>Actinomycetes</taxon>
        <taxon>Mycobacteriales</taxon>
        <taxon>Gordoniaceae</taxon>
        <taxon>Gordonia</taxon>
    </lineage>
</organism>
<feature type="domain" description="Helix-hairpin-helix DNA-binding motif class 1" evidence="3">
    <location>
        <begin position="324"/>
        <end position="343"/>
    </location>
</feature>
<dbReference type="SMART" id="SM00278">
    <property type="entry name" value="HhH1"/>
    <property type="match status" value="2"/>
</dbReference>
<keyword evidence="2" id="KW-0472">Membrane</keyword>
<dbReference type="InterPro" id="IPR019554">
    <property type="entry name" value="Soluble_ligand-bd"/>
</dbReference>